<evidence type="ECO:0000313" key="2">
    <source>
        <dbReference type="EMBL" id="KAK7095923.1"/>
    </source>
</evidence>
<gene>
    <name evidence="2" type="ORF">V1264_005277</name>
</gene>
<keyword evidence="3" id="KW-1185">Reference proteome</keyword>
<comment type="caution">
    <text evidence="2">The sequence shown here is derived from an EMBL/GenBank/DDBJ whole genome shotgun (WGS) entry which is preliminary data.</text>
</comment>
<sequence length="195" mass="22349">MDADESEYWQDSQVLVSSESQQSDSSVHHDDHPHDVDVDSDETQPPPETQREVTAETDSLQTPAFLREEGEERPPRSKRSRREPEESQASPALPGARHSPPYSEYSPFTLRAEGEAAWEEYFRSKGKKCAQVGTSIPSHPRSYEDDEAWDDYYHRRGLTSRSILESRVVQVKQWNPPRRLLEENKVEIISGGRAQ</sequence>
<feature type="region of interest" description="Disordered" evidence="1">
    <location>
        <begin position="1"/>
        <end position="107"/>
    </location>
</feature>
<evidence type="ECO:0000313" key="3">
    <source>
        <dbReference type="Proteomes" id="UP001374579"/>
    </source>
</evidence>
<dbReference type="AlphaFoldDB" id="A0AAN9AZ63"/>
<dbReference type="EMBL" id="JBAMIC010000014">
    <property type="protein sequence ID" value="KAK7095923.1"/>
    <property type="molecule type" value="Genomic_DNA"/>
</dbReference>
<feature type="compositionally biased region" description="Low complexity" evidence="1">
    <location>
        <begin position="10"/>
        <end position="25"/>
    </location>
</feature>
<evidence type="ECO:0000256" key="1">
    <source>
        <dbReference type="SAM" id="MobiDB-lite"/>
    </source>
</evidence>
<name>A0AAN9AZ63_9CAEN</name>
<organism evidence="2 3">
    <name type="scientific">Littorina saxatilis</name>
    <dbReference type="NCBI Taxonomy" id="31220"/>
    <lineage>
        <taxon>Eukaryota</taxon>
        <taxon>Metazoa</taxon>
        <taxon>Spiralia</taxon>
        <taxon>Lophotrochozoa</taxon>
        <taxon>Mollusca</taxon>
        <taxon>Gastropoda</taxon>
        <taxon>Caenogastropoda</taxon>
        <taxon>Littorinimorpha</taxon>
        <taxon>Littorinoidea</taxon>
        <taxon>Littorinidae</taxon>
        <taxon>Littorina</taxon>
    </lineage>
</organism>
<dbReference type="Proteomes" id="UP001374579">
    <property type="component" value="Unassembled WGS sequence"/>
</dbReference>
<reference evidence="2 3" key="1">
    <citation type="submission" date="2024-02" db="EMBL/GenBank/DDBJ databases">
        <title>Chromosome-scale genome assembly of the rough periwinkle Littorina saxatilis.</title>
        <authorList>
            <person name="De Jode A."/>
            <person name="Faria R."/>
            <person name="Formenti G."/>
            <person name="Sims Y."/>
            <person name="Smith T.P."/>
            <person name="Tracey A."/>
            <person name="Wood J.M.D."/>
            <person name="Zagrodzka Z.B."/>
            <person name="Johannesson K."/>
            <person name="Butlin R.K."/>
            <person name="Leder E.H."/>
        </authorList>
    </citation>
    <scope>NUCLEOTIDE SEQUENCE [LARGE SCALE GENOMIC DNA]</scope>
    <source>
        <strain evidence="2">Snail1</strain>
        <tissue evidence="2">Muscle</tissue>
    </source>
</reference>
<feature type="compositionally biased region" description="Basic and acidic residues" evidence="1">
    <location>
        <begin position="66"/>
        <end position="75"/>
    </location>
</feature>
<feature type="compositionally biased region" description="Basic and acidic residues" evidence="1">
    <location>
        <begin position="26"/>
        <end position="37"/>
    </location>
</feature>
<protein>
    <submittedName>
        <fullName evidence="2">Uncharacterized protein</fullName>
    </submittedName>
</protein>
<proteinExistence type="predicted"/>
<accession>A0AAN9AZ63</accession>